<gene>
    <name evidence="2" type="ORF">AB5J58_30345</name>
</gene>
<feature type="compositionally biased region" description="Low complexity" evidence="1">
    <location>
        <begin position="178"/>
        <end position="210"/>
    </location>
</feature>
<reference evidence="2" key="1">
    <citation type="submission" date="2024-07" db="EMBL/GenBank/DDBJ databases">
        <authorList>
            <person name="Yu S.T."/>
        </authorList>
    </citation>
    <scope>NUCLEOTIDE SEQUENCE</scope>
    <source>
        <strain evidence="2">R08</strain>
    </source>
</reference>
<evidence type="ECO:0000256" key="1">
    <source>
        <dbReference type="SAM" id="MobiDB-lite"/>
    </source>
</evidence>
<protein>
    <submittedName>
        <fullName evidence="2">Uncharacterized protein</fullName>
    </submittedName>
</protein>
<proteinExistence type="predicted"/>
<evidence type="ECO:0000313" key="2">
    <source>
        <dbReference type="EMBL" id="XDQ04192.1"/>
    </source>
</evidence>
<feature type="compositionally biased region" description="Gly residues" evidence="1">
    <location>
        <begin position="288"/>
        <end position="299"/>
    </location>
</feature>
<name>A0AB39ME10_9ACTN</name>
<dbReference type="EMBL" id="CP163431">
    <property type="protein sequence ID" value="XDQ04192.1"/>
    <property type="molecule type" value="Genomic_DNA"/>
</dbReference>
<organism evidence="2">
    <name type="scientific">Streptomyces sp. R08</name>
    <dbReference type="NCBI Taxonomy" id="3238624"/>
    <lineage>
        <taxon>Bacteria</taxon>
        <taxon>Bacillati</taxon>
        <taxon>Actinomycetota</taxon>
        <taxon>Actinomycetes</taxon>
        <taxon>Kitasatosporales</taxon>
        <taxon>Streptomycetaceae</taxon>
        <taxon>Streptomyces</taxon>
    </lineage>
</organism>
<accession>A0AB39ME10</accession>
<feature type="region of interest" description="Disordered" evidence="1">
    <location>
        <begin position="94"/>
        <end position="127"/>
    </location>
</feature>
<dbReference type="AlphaFoldDB" id="A0AB39ME10"/>
<feature type="compositionally biased region" description="Low complexity" evidence="1">
    <location>
        <begin position="346"/>
        <end position="362"/>
    </location>
</feature>
<feature type="compositionally biased region" description="Low complexity" evidence="1">
    <location>
        <begin position="370"/>
        <end position="388"/>
    </location>
</feature>
<dbReference type="RefSeq" id="WP_369189856.1">
    <property type="nucleotide sequence ID" value="NZ_CP163431.1"/>
</dbReference>
<sequence>MADERSAFPGDPESAGGFAAGRTPGRWLDRETAELLLRGESLEAVDPAARDQAERLARTLGALAGEPSQTKVELPGEEAALTAFRAARDGNDVERAGFGGRGPAHSSDAGLVRLGRPASAAPGSRWGRPVRYGLTAVLAAGMLGGVAVAAGTGALPSPFDDDPTPAASISAAVPPDRTPVSPSPTGTRGSGTPSPGAGSDDSSGEAVGSGAQPTPSTEAGDGKSGGSGTWWRGVASSCRAVRDGTSLAPGRRRALEGAAGGTTHVWTYCKGLLKHTGAGSDGKDNKGNGKGTGKNGGAQGNDQNGPGDQGGGGQGGDDDGHISPIAPGGSGVSNGGGSGGGHLDNGAAAPGSTGSSGSSGFAPLTRHPSAHTTASSRTPSPSPTYSAL</sequence>
<feature type="region of interest" description="Disordered" evidence="1">
    <location>
        <begin position="275"/>
        <end position="388"/>
    </location>
</feature>
<feature type="region of interest" description="Disordered" evidence="1">
    <location>
        <begin position="1"/>
        <end position="26"/>
    </location>
</feature>
<feature type="compositionally biased region" description="Gly residues" evidence="1">
    <location>
        <begin position="328"/>
        <end position="343"/>
    </location>
</feature>
<feature type="region of interest" description="Disordered" evidence="1">
    <location>
        <begin position="158"/>
        <end position="230"/>
    </location>
</feature>